<evidence type="ECO:0000256" key="3">
    <source>
        <dbReference type="ARBA" id="ARBA00022692"/>
    </source>
</evidence>
<evidence type="ECO:0000313" key="8">
    <source>
        <dbReference type="Proteomes" id="UP000257109"/>
    </source>
</evidence>
<evidence type="ECO:0000256" key="2">
    <source>
        <dbReference type="ARBA" id="ARBA00022448"/>
    </source>
</evidence>
<evidence type="ECO:0000256" key="4">
    <source>
        <dbReference type="ARBA" id="ARBA00022989"/>
    </source>
</evidence>
<keyword evidence="2" id="KW-0813">Transport</keyword>
<evidence type="ECO:0000256" key="5">
    <source>
        <dbReference type="ARBA" id="ARBA00023136"/>
    </source>
</evidence>
<keyword evidence="5 6" id="KW-0472">Membrane</keyword>
<keyword evidence="3 6" id="KW-0812">Transmembrane</keyword>
<feature type="transmembrane region" description="Helical" evidence="6">
    <location>
        <begin position="21"/>
        <end position="46"/>
    </location>
</feature>
<feature type="transmembrane region" description="Helical" evidence="6">
    <location>
        <begin position="96"/>
        <end position="116"/>
    </location>
</feature>
<name>A0A371EBA9_MUCPR</name>
<accession>A0A371EBA9</accession>
<feature type="transmembrane region" description="Helical" evidence="6">
    <location>
        <begin position="58"/>
        <end position="84"/>
    </location>
</feature>
<evidence type="ECO:0000313" key="7">
    <source>
        <dbReference type="EMBL" id="RDX63321.1"/>
    </source>
</evidence>
<keyword evidence="4 6" id="KW-1133">Transmembrane helix</keyword>
<dbReference type="GO" id="GO:0090333">
    <property type="term" value="P:regulation of stomatal closure"/>
    <property type="evidence" value="ECO:0007669"/>
    <property type="project" value="TreeGrafter"/>
</dbReference>
<dbReference type="SUPFAM" id="SSF103473">
    <property type="entry name" value="MFS general substrate transporter"/>
    <property type="match status" value="1"/>
</dbReference>
<feature type="non-terminal residue" evidence="7">
    <location>
        <position position="1"/>
    </location>
</feature>
<comment type="subcellular location">
    <subcellularLocation>
        <location evidence="1">Membrane</location>
        <topology evidence="1">Multi-pass membrane protein</topology>
    </subcellularLocation>
</comment>
<dbReference type="GO" id="GO:0005886">
    <property type="term" value="C:plasma membrane"/>
    <property type="evidence" value="ECO:0007669"/>
    <property type="project" value="TreeGrafter"/>
</dbReference>
<dbReference type="OrthoDB" id="1430838at2759"/>
<gene>
    <name evidence="7" type="primary">ZIFL1</name>
    <name evidence="7" type="ORF">CR513_58265</name>
</gene>
<evidence type="ECO:0000256" key="6">
    <source>
        <dbReference type="SAM" id="Phobius"/>
    </source>
</evidence>
<dbReference type="Proteomes" id="UP000257109">
    <property type="component" value="Unassembled WGS sequence"/>
</dbReference>
<dbReference type="GO" id="GO:0022821">
    <property type="term" value="F:solute:potassium antiporter activity"/>
    <property type="evidence" value="ECO:0007669"/>
    <property type="project" value="TreeGrafter"/>
</dbReference>
<dbReference type="PANTHER" id="PTHR23504">
    <property type="entry name" value="MAJOR FACILITATOR SUPERFAMILY DOMAIN-CONTAINING PROTEIN 10"/>
    <property type="match status" value="1"/>
</dbReference>
<evidence type="ECO:0000256" key="1">
    <source>
        <dbReference type="ARBA" id="ARBA00004141"/>
    </source>
</evidence>
<reference evidence="7" key="1">
    <citation type="submission" date="2018-05" db="EMBL/GenBank/DDBJ databases">
        <title>Draft genome of Mucuna pruriens seed.</title>
        <authorList>
            <person name="Nnadi N.E."/>
            <person name="Vos R."/>
            <person name="Hasami M.H."/>
            <person name="Devisetty U.K."/>
            <person name="Aguiy J.C."/>
        </authorList>
    </citation>
    <scope>NUCLEOTIDE SEQUENCE [LARGE SCALE GENOMIC DNA]</scope>
    <source>
        <strain evidence="7">JCA_2017</strain>
    </source>
</reference>
<dbReference type="GO" id="GO:0009705">
    <property type="term" value="C:plant-type vacuole membrane"/>
    <property type="evidence" value="ECO:0007669"/>
    <property type="project" value="TreeGrafter"/>
</dbReference>
<keyword evidence="8" id="KW-1185">Reference proteome</keyword>
<proteinExistence type="predicted"/>
<dbReference type="PANTHER" id="PTHR23504:SF84">
    <property type="entry name" value="ZINC INDUCED FACILITATOR-LIKE PROTEIN"/>
    <property type="match status" value="1"/>
</dbReference>
<sequence>ALSIPLLQCYPFMTMLSGFKLYLTINIASILMNLMMETYATSLFVLQNQVVEQHQRGTANSIAMTGMSAFKTIGPATAGALLSWSQKHINDFFMPGTHVVFLSLNVVEGLGVLLMFKPFLSIKNKTPSEELH</sequence>
<dbReference type="InterPro" id="IPR036259">
    <property type="entry name" value="MFS_trans_sf"/>
</dbReference>
<comment type="caution">
    <text evidence="7">The sequence shown here is derived from an EMBL/GenBank/DDBJ whole genome shotgun (WGS) entry which is preliminary data.</text>
</comment>
<protein>
    <submittedName>
        <fullName evidence="7">Protein ZINC INDUCED FACILITATOR-LIKE 1</fullName>
    </submittedName>
</protein>
<organism evidence="7 8">
    <name type="scientific">Mucuna pruriens</name>
    <name type="common">Velvet bean</name>
    <name type="synonym">Dolichos pruriens</name>
    <dbReference type="NCBI Taxonomy" id="157652"/>
    <lineage>
        <taxon>Eukaryota</taxon>
        <taxon>Viridiplantae</taxon>
        <taxon>Streptophyta</taxon>
        <taxon>Embryophyta</taxon>
        <taxon>Tracheophyta</taxon>
        <taxon>Spermatophyta</taxon>
        <taxon>Magnoliopsida</taxon>
        <taxon>eudicotyledons</taxon>
        <taxon>Gunneridae</taxon>
        <taxon>Pentapetalae</taxon>
        <taxon>rosids</taxon>
        <taxon>fabids</taxon>
        <taxon>Fabales</taxon>
        <taxon>Fabaceae</taxon>
        <taxon>Papilionoideae</taxon>
        <taxon>50 kb inversion clade</taxon>
        <taxon>NPAAA clade</taxon>
        <taxon>indigoferoid/millettioid clade</taxon>
        <taxon>Phaseoleae</taxon>
        <taxon>Mucuna</taxon>
    </lineage>
</organism>
<dbReference type="AlphaFoldDB" id="A0A371EBA9"/>
<dbReference type="EMBL" id="QJKJ01014970">
    <property type="protein sequence ID" value="RDX63321.1"/>
    <property type="molecule type" value="Genomic_DNA"/>
</dbReference>
<dbReference type="Gene3D" id="1.20.1250.20">
    <property type="entry name" value="MFS general substrate transporter like domains"/>
    <property type="match status" value="1"/>
</dbReference>